<dbReference type="EMBL" id="JAROCE010000001">
    <property type="protein sequence ID" value="MFM2720014.1"/>
    <property type="molecule type" value="Genomic_DNA"/>
</dbReference>
<gene>
    <name evidence="2" type="ORF">P5G46_05825</name>
</gene>
<feature type="domain" description="DUF222" evidence="1">
    <location>
        <begin position="50"/>
        <end position="421"/>
    </location>
</feature>
<evidence type="ECO:0000313" key="2">
    <source>
        <dbReference type="EMBL" id="MFM2720014.1"/>
    </source>
</evidence>
<organism evidence="2 3">
    <name type="scientific">Microbacterium mcarthurae</name>
    <dbReference type="NCBI Taxonomy" id="3035918"/>
    <lineage>
        <taxon>Bacteria</taxon>
        <taxon>Bacillati</taxon>
        <taxon>Actinomycetota</taxon>
        <taxon>Actinomycetes</taxon>
        <taxon>Micrococcales</taxon>
        <taxon>Microbacteriaceae</taxon>
        <taxon>Microbacterium</taxon>
    </lineage>
</organism>
<proteinExistence type="predicted"/>
<name>A0ABW9GEU0_9MICO</name>
<accession>A0ABW9GEU0</accession>
<dbReference type="RefSeq" id="WP_408905182.1">
    <property type="nucleotide sequence ID" value="NZ_JAROCE010000001.1"/>
</dbReference>
<dbReference type="InterPro" id="IPR003870">
    <property type="entry name" value="DUF222"/>
</dbReference>
<dbReference type="InterPro" id="IPR003615">
    <property type="entry name" value="HNH_nuc"/>
</dbReference>
<sequence>MASTPRSIPLGKDEGGSLRTLVEQIREQSRQAAKTHAELVKLRSEALRIALDEVARSRSRNAREREMPVRSLALEIAVATQSHDLTVQRELSDAHTLTEKFAATVDALSAGRIGARHAQAILETGVVLDDDATRAGWEQVVLARAERESPGRVRAFGRELAESVHPVGMSTRHARAAATRGVSVRDLADGMAELSVILPATVAYGIRDRLRRQAVAIRDAALREEAVVDGARAAADAAGAAVLDAAAPAAAGASVAAAAARGAAAVRVAAGAPVLDAAAPAAAGSSLAAAESEARAGTRPTDAEARDTRTLAQIGADVCADLLLTAVPAIDPTTDADCPGGLGAIRGRVQITVPVLTLLGHADAGASIDGLTPIDAATARHLAAHAPGWDRVLCHPVSGTVLDVDRYTPTAAQRRFLAARDRHCRAPGCRAPIARCQIDHNHEAHEGGPTHLANLCHLCVRHHTLKTETGWTVTQAPDGTLTFHSPLGQERTEKLAPRVLFVPDTDPPPF</sequence>
<dbReference type="Pfam" id="PF02720">
    <property type="entry name" value="DUF222"/>
    <property type="match status" value="1"/>
</dbReference>
<protein>
    <submittedName>
        <fullName evidence="2">DUF222 domain-containing protein</fullName>
    </submittedName>
</protein>
<evidence type="ECO:0000313" key="3">
    <source>
        <dbReference type="Proteomes" id="UP001630303"/>
    </source>
</evidence>
<evidence type="ECO:0000259" key="1">
    <source>
        <dbReference type="Pfam" id="PF02720"/>
    </source>
</evidence>
<dbReference type="CDD" id="cd00085">
    <property type="entry name" value="HNHc"/>
    <property type="match status" value="1"/>
</dbReference>
<comment type="caution">
    <text evidence="2">The sequence shown here is derived from an EMBL/GenBank/DDBJ whole genome shotgun (WGS) entry which is preliminary data.</text>
</comment>
<keyword evidence="3" id="KW-1185">Reference proteome</keyword>
<reference evidence="2 3" key="1">
    <citation type="submission" date="2023-03" db="EMBL/GenBank/DDBJ databases">
        <title>MT1 and MT2 Draft Genomes of Novel Species.</title>
        <authorList>
            <person name="Venkateswaran K."/>
        </authorList>
    </citation>
    <scope>NUCLEOTIDE SEQUENCE [LARGE SCALE GENOMIC DNA]</scope>
    <source>
        <strain evidence="2 3">IF8SW-P5</strain>
    </source>
</reference>
<dbReference type="Proteomes" id="UP001630303">
    <property type="component" value="Unassembled WGS sequence"/>
</dbReference>